<keyword evidence="2" id="KW-1185">Reference proteome</keyword>
<dbReference type="Proteomes" id="UP000887159">
    <property type="component" value="Unassembled WGS sequence"/>
</dbReference>
<evidence type="ECO:0000313" key="2">
    <source>
        <dbReference type="Proteomes" id="UP000887159"/>
    </source>
</evidence>
<protein>
    <recommendedName>
        <fullName evidence="3">Transposase</fullName>
    </recommendedName>
</protein>
<sequence>MSKSRMKAMLIVFFDKNGVVHSELVPEGQTVNGAFYMEVLKRLELRVNQVRPEISANWKLHHDNVPSHTCFVVTEHLTKKGIVTIPQPPYSPTLPQQTFSSTPM</sequence>
<gene>
    <name evidence="1" type="primary">B7P43_G08724</name>
    <name evidence="1" type="ORF">TNCV_1897711</name>
</gene>
<dbReference type="InterPro" id="IPR001888">
    <property type="entry name" value="Transposase_1"/>
</dbReference>
<dbReference type="PANTHER" id="PTHR46060:SF1">
    <property type="entry name" value="MARINER MOS1 TRANSPOSASE-LIKE PROTEIN"/>
    <property type="match status" value="1"/>
</dbReference>
<dbReference type="AlphaFoldDB" id="A0A8X7BK69"/>
<dbReference type="Pfam" id="PF01359">
    <property type="entry name" value="Transposase_1"/>
    <property type="match status" value="1"/>
</dbReference>
<dbReference type="InterPro" id="IPR052709">
    <property type="entry name" value="Transposase-MT_Hybrid"/>
</dbReference>
<organism evidence="1 2">
    <name type="scientific">Trichonephila clavipes</name>
    <name type="common">Golden silk orbweaver</name>
    <name type="synonym">Nephila clavipes</name>
    <dbReference type="NCBI Taxonomy" id="2585209"/>
    <lineage>
        <taxon>Eukaryota</taxon>
        <taxon>Metazoa</taxon>
        <taxon>Ecdysozoa</taxon>
        <taxon>Arthropoda</taxon>
        <taxon>Chelicerata</taxon>
        <taxon>Arachnida</taxon>
        <taxon>Araneae</taxon>
        <taxon>Araneomorphae</taxon>
        <taxon>Entelegynae</taxon>
        <taxon>Araneoidea</taxon>
        <taxon>Nephilidae</taxon>
        <taxon>Trichonephila</taxon>
    </lineage>
</organism>
<dbReference type="EMBL" id="BMAU01021410">
    <property type="protein sequence ID" value="GFY33319.1"/>
    <property type="molecule type" value="Genomic_DNA"/>
</dbReference>
<reference evidence="1" key="1">
    <citation type="submission" date="2020-08" db="EMBL/GenBank/DDBJ databases">
        <title>Multicomponent nature underlies the extraordinary mechanical properties of spider dragline silk.</title>
        <authorList>
            <person name="Kono N."/>
            <person name="Nakamura H."/>
            <person name="Mori M."/>
            <person name="Yoshida Y."/>
            <person name="Ohtoshi R."/>
            <person name="Malay A.D."/>
            <person name="Moran D.A.P."/>
            <person name="Tomita M."/>
            <person name="Numata K."/>
            <person name="Arakawa K."/>
        </authorList>
    </citation>
    <scope>NUCLEOTIDE SEQUENCE</scope>
</reference>
<evidence type="ECO:0000313" key="1">
    <source>
        <dbReference type="EMBL" id="GFY33319.1"/>
    </source>
</evidence>
<evidence type="ECO:0008006" key="3">
    <source>
        <dbReference type="Google" id="ProtNLM"/>
    </source>
</evidence>
<dbReference type="GO" id="GO:0003676">
    <property type="term" value="F:nucleic acid binding"/>
    <property type="evidence" value="ECO:0007669"/>
    <property type="project" value="InterPro"/>
</dbReference>
<dbReference type="InterPro" id="IPR036397">
    <property type="entry name" value="RNaseH_sf"/>
</dbReference>
<comment type="caution">
    <text evidence="1">The sequence shown here is derived from an EMBL/GenBank/DDBJ whole genome shotgun (WGS) entry which is preliminary data.</text>
</comment>
<name>A0A8X7BK69_TRICX</name>
<proteinExistence type="predicted"/>
<dbReference type="PANTHER" id="PTHR46060">
    <property type="entry name" value="MARINER MOS1 TRANSPOSASE-LIKE PROTEIN"/>
    <property type="match status" value="1"/>
</dbReference>
<dbReference type="Gene3D" id="3.30.420.10">
    <property type="entry name" value="Ribonuclease H-like superfamily/Ribonuclease H"/>
    <property type="match status" value="1"/>
</dbReference>
<accession>A0A8X7BK69</accession>